<dbReference type="RefSeq" id="WP_028127082.1">
    <property type="nucleotide sequence ID" value="NZ_PHNE01000004.1"/>
</dbReference>
<dbReference type="AlphaFoldDB" id="A0A2S5RCU9"/>
<reference evidence="2 3" key="1">
    <citation type="submission" date="2017-11" db="EMBL/GenBank/DDBJ databases">
        <title>Genome sequence of Entomoplasma lucivorax PIPN-2 (ATCC 49196).</title>
        <authorList>
            <person name="Lo W.-S."/>
            <person name="Gasparich G.E."/>
            <person name="Kuo C.-H."/>
        </authorList>
    </citation>
    <scope>NUCLEOTIDE SEQUENCE [LARGE SCALE GENOMIC DNA]</scope>
    <source>
        <strain evidence="2 3">PIPN-2</strain>
    </source>
</reference>
<evidence type="ECO:0000313" key="3">
    <source>
        <dbReference type="Proteomes" id="UP000237865"/>
    </source>
</evidence>
<feature type="signal peptide" evidence="1">
    <location>
        <begin position="1"/>
        <end position="25"/>
    </location>
</feature>
<evidence type="ECO:0000256" key="1">
    <source>
        <dbReference type="SAM" id="SignalP"/>
    </source>
</evidence>
<feature type="chain" id="PRO_5015695657" description="Lipoprotein" evidence="1">
    <location>
        <begin position="26"/>
        <end position="503"/>
    </location>
</feature>
<dbReference type="STRING" id="1399797.GCA_000518285_02100"/>
<sequence>MKKALTILGSFATLGATMLSVVACATPNIEKPKPKINLSQVAKIAKTLPKLNNDQNDTIIAAFVKANKQTDQINQLQIDDLEIKSKPINNVAVISIKDSHRDYQGAFYVQFELKTDLSEDIDLGSFNSINKTIILKTFLKIKQDDKIFTKILKTSDFIIDTDPKGVNAVISIKDEQPDYCGSFYLTYKVKEKLSQLAGIVTELPLLKEKSEKAVLAAFMQANQNILPTEHLPISDFKVRFSLLNDQQATISIVHDNQDYQGELVVTFLLKKDLSLTPGLSTYVVDLGIFDQCRIMETWLKVNQHLEGIKDLQIKDLKLTLIKFTTYEISIIDTHPKYQGTFSILMRKTIDFDKIPDMQFALHVAEWKTDHDVLQAFYNANHSILAKYNLDRIEEFEILERPTTDSAIIRIKSHNEYVGQCTVTFTLKKNIMKLSLTKDFPNFKNKSNAEILEAFLSDENNKKILPNLKKENCIIVHFDGNKGGLLIISDSDNDYDGVVFINLV</sequence>
<comment type="caution">
    <text evidence="2">The sequence shown here is derived from an EMBL/GenBank/DDBJ whole genome shotgun (WGS) entry which is preliminary data.</text>
</comment>
<keyword evidence="1" id="KW-0732">Signal</keyword>
<evidence type="ECO:0008006" key="4">
    <source>
        <dbReference type="Google" id="ProtNLM"/>
    </source>
</evidence>
<organism evidence="2 3">
    <name type="scientific">Williamsoniiplasma lucivorax</name>
    <dbReference type="NCBI Taxonomy" id="209274"/>
    <lineage>
        <taxon>Bacteria</taxon>
        <taxon>Bacillati</taxon>
        <taxon>Mycoplasmatota</taxon>
        <taxon>Mollicutes</taxon>
        <taxon>Entomoplasmatales</taxon>
        <taxon>Williamsoniiplasma</taxon>
    </lineage>
</organism>
<dbReference type="EMBL" id="PHNE01000004">
    <property type="protein sequence ID" value="PPE05156.1"/>
    <property type="molecule type" value="Genomic_DNA"/>
</dbReference>
<dbReference type="PROSITE" id="PS51257">
    <property type="entry name" value="PROKAR_LIPOPROTEIN"/>
    <property type="match status" value="1"/>
</dbReference>
<proteinExistence type="predicted"/>
<protein>
    <recommendedName>
        <fullName evidence="4">Lipoprotein</fullName>
    </recommendedName>
</protein>
<dbReference type="Proteomes" id="UP000237865">
    <property type="component" value="Unassembled WGS sequence"/>
</dbReference>
<keyword evidence="3" id="KW-1185">Reference proteome</keyword>
<name>A0A2S5RCU9_9MOLU</name>
<evidence type="ECO:0000313" key="2">
    <source>
        <dbReference type="EMBL" id="PPE05156.1"/>
    </source>
</evidence>
<accession>A0A2S5RCU9</accession>
<gene>
    <name evidence="2" type="ORF">ELUCI_v1c06920</name>
</gene>